<dbReference type="AlphaFoldDB" id="A0AA38XGU8"/>
<name>A0AA38XGU8_9EURO</name>
<accession>A0AA38XGU8</accession>
<gene>
    <name evidence="2" type="ORF">H2200_003172</name>
</gene>
<organism evidence="2 3">
    <name type="scientific">Cladophialophora chaetospira</name>
    <dbReference type="NCBI Taxonomy" id="386627"/>
    <lineage>
        <taxon>Eukaryota</taxon>
        <taxon>Fungi</taxon>
        <taxon>Dikarya</taxon>
        <taxon>Ascomycota</taxon>
        <taxon>Pezizomycotina</taxon>
        <taxon>Eurotiomycetes</taxon>
        <taxon>Chaetothyriomycetidae</taxon>
        <taxon>Chaetothyriales</taxon>
        <taxon>Herpotrichiellaceae</taxon>
        <taxon>Cladophialophora</taxon>
    </lineage>
</organism>
<keyword evidence="3" id="KW-1185">Reference proteome</keyword>
<evidence type="ECO:0000313" key="2">
    <source>
        <dbReference type="EMBL" id="KAJ9613230.1"/>
    </source>
</evidence>
<proteinExistence type="predicted"/>
<evidence type="ECO:0000313" key="3">
    <source>
        <dbReference type="Proteomes" id="UP001172673"/>
    </source>
</evidence>
<feature type="compositionally biased region" description="Acidic residues" evidence="1">
    <location>
        <begin position="158"/>
        <end position="170"/>
    </location>
</feature>
<protein>
    <submittedName>
        <fullName evidence="2">Uncharacterized protein</fullName>
    </submittedName>
</protein>
<comment type="caution">
    <text evidence="2">The sequence shown here is derived from an EMBL/GenBank/DDBJ whole genome shotgun (WGS) entry which is preliminary data.</text>
</comment>
<dbReference type="Proteomes" id="UP001172673">
    <property type="component" value="Unassembled WGS sequence"/>
</dbReference>
<sequence>MPQGSLRSNWDELLGVAESQSADRNLLAGRLKHCLHTHPHGPVNANDEDIHELAVAFLNSDDAKSVLQKTTATGLNLDRNYHHILIRIKRILRVHQKIKRRGPRKRRSLTVESDFSDEDLGSSVFLDRPRRRTRVTHSDYMPGSSIDSVNEAVPSREQDDEVPETDDTEGTSEWQPSRESTVGLSSKINGPNLNKRTASVFESSPPPPAKRVVPEQIKRATEKEEVLPAERHLASHIRPHPQRQQVIPETPLFPQRSVNGPPLSVPLPHLRGKAWKFESAEKMAALLASTLAEVERTLEKQARKAQAESERAYLAQRMNNLEVHECVDNLLKKGGADLVDRPSYRTAQS</sequence>
<feature type="compositionally biased region" description="Polar residues" evidence="1">
    <location>
        <begin position="171"/>
        <end position="202"/>
    </location>
</feature>
<dbReference type="EMBL" id="JAPDRK010000004">
    <property type="protein sequence ID" value="KAJ9613230.1"/>
    <property type="molecule type" value="Genomic_DNA"/>
</dbReference>
<reference evidence="2" key="1">
    <citation type="submission" date="2022-10" db="EMBL/GenBank/DDBJ databases">
        <title>Culturing micro-colonial fungi from biological soil crusts in the Mojave desert and describing Neophaeococcomyces mojavensis, and introducing the new genera and species Taxawa tesnikishii.</title>
        <authorList>
            <person name="Kurbessoian T."/>
            <person name="Stajich J.E."/>
        </authorList>
    </citation>
    <scope>NUCLEOTIDE SEQUENCE</scope>
    <source>
        <strain evidence="2">TK_41</strain>
    </source>
</reference>
<feature type="region of interest" description="Disordered" evidence="1">
    <location>
        <begin position="134"/>
        <end position="212"/>
    </location>
</feature>
<evidence type="ECO:0000256" key="1">
    <source>
        <dbReference type="SAM" id="MobiDB-lite"/>
    </source>
</evidence>